<sequence>MSAEVGKSNVSVHFHILFIKLRFKAL</sequence>
<accession>A0A0E9T804</accession>
<protein>
    <submittedName>
        <fullName evidence="1">Uncharacterized protein</fullName>
    </submittedName>
</protein>
<name>A0A0E9T804_ANGAN</name>
<organism evidence="1">
    <name type="scientific">Anguilla anguilla</name>
    <name type="common">European freshwater eel</name>
    <name type="synonym">Muraena anguilla</name>
    <dbReference type="NCBI Taxonomy" id="7936"/>
    <lineage>
        <taxon>Eukaryota</taxon>
        <taxon>Metazoa</taxon>
        <taxon>Chordata</taxon>
        <taxon>Craniata</taxon>
        <taxon>Vertebrata</taxon>
        <taxon>Euteleostomi</taxon>
        <taxon>Actinopterygii</taxon>
        <taxon>Neopterygii</taxon>
        <taxon>Teleostei</taxon>
        <taxon>Anguilliformes</taxon>
        <taxon>Anguillidae</taxon>
        <taxon>Anguilla</taxon>
    </lineage>
</organism>
<evidence type="ECO:0000313" key="1">
    <source>
        <dbReference type="EMBL" id="JAH49751.1"/>
    </source>
</evidence>
<reference evidence="1" key="2">
    <citation type="journal article" date="2015" name="Fish Shellfish Immunol.">
        <title>Early steps in the European eel (Anguilla anguilla)-Vibrio vulnificus interaction in the gills: Role of the RtxA13 toxin.</title>
        <authorList>
            <person name="Callol A."/>
            <person name="Pajuelo D."/>
            <person name="Ebbesson L."/>
            <person name="Teles M."/>
            <person name="MacKenzie S."/>
            <person name="Amaro C."/>
        </authorList>
    </citation>
    <scope>NUCLEOTIDE SEQUENCE</scope>
</reference>
<proteinExistence type="predicted"/>
<dbReference type="EMBL" id="GBXM01058826">
    <property type="protein sequence ID" value="JAH49751.1"/>
    <property type="molecule type" value="Transcribed_RNA"/>
</dbReference>
<dbReference type="AlphaFoldDB" id="A0A0E9T804"/>
<reference evidence="1" key="1">
    <citation type="submission" date="2014-11" db="EMBL/GenBank/DDBJ databases">
        <authorList>
            <person name="Amaro Gonzalez C."/>
        </authorList>
    </citation>
    <scope>NUCLEOTIDE SEQUENCE</scope>
</reference>